<gene>
    <name evidence="14" type="ORF">BN963_SGAL_01568</name>
</gene>
<accession>A0A060RI16</accession>
<feature type="transmembrane region" description="Helical" evidence="13">
    <location>
        <begin position="148"/>
        <end position="164"/>
    </location>
</feature>
<keyword evidence="4" id="KW-0633">Potassium transport</keyword>
<dbReference type="PANTHER" id="PTHR31462">
    <property type="entry name" value="ENDOSOMAL/LYSOSOMAL POTASSIUM CHANNEL TMEM175"/>
    <property type="match status" value="1"/>
</dbReference>
<reference evidence="14 15" key="1">
    <citation type="submission" date="2014-02" db="EMBL/GenBank/DDBJ databases">
        <authorList>
            <person name="Manrique M."/>
        </authorList>
    </citation>
    <scope>NUCLEOTIDE SEQUENCE [LARGE SCALE GENOMIC DNA]</scope>
    <source>
        <strain evidence="14 15">LMG17956</strain>
    </source>
</reference>
<dbReference type="GO" id="GO:0016020">
    <property type="term" value="C:membrane"/>
    <property type="evidence" value="ECO:0007669"/>
    <property type="project" value="UniProtKB-SubCell"/>
</dbReference>
<evidence type="ECO:0000256" key="9">
    <source>
        <dbReference type="ARBA" id="ARBA00023065"/>
    </source>
</evidence>
<feature type="transmembrane region" description="Helical" evidence="13">
    <location>
        <begin position="106"/>
        <end position="127"/>
    </location>
</feature>
<reference evidence="14 15" key="2">
    <citation type="submission" date="2014-05" db="EMBL/GenBank/DDBJ databases">
        <title>Genome sequence of Streptococcus gallolyticus.</title>
        <authorList>
            <person name="Del Campo R."/>
        </authorList>
    </citation>
    <scope>NUCLEOTIDE SEQUENCE [LARGE SCALE GENOMIC DNA]</scope>
    <source>
        <strain evidence="14 15">LMG17956</strain>
    </source>
</reference>
<keyword evidence="3" id="KW-0813">Transport</keyword>
<keyword evidence="10 13" id="KW-0472">Membrane</keyword>
<keyword evidence="9" id="KW-0406">Ion transport</keyword>
<name>A0A060RI16_9STRE</name>
<keyword evidence="6" id="KW-0631">Potassium channel</keyword>
<dbReference type="InterPro" id="IPR010617">
    <property type="entry name" value="TMEM175-like"/>
</dbReference>
<evidence type="ECO:0000256" key="4">
    <source>
        <dbReference type="ARBA" id="ARBA00022538"/>
    </source>
</evidence>
<organism evidence="14 15">
    <name type="scientific">Streptococcus gallolyticus</name>
    <dbReference type="NCBI Taxonomy" id="315405"/>
    <lineage>
        <taxon>Bacteria</taxon>
        <taxon>Bacillati</taxon>
        <taxon>Bacillota</taxon>
        <taxon>Bacilli</taxon>
        <taxon>Lactobacillales</taxon>
        <taxon>Streptococcaceae</taxon>
        <taxon>Streptococcus</taxon>
    </lineage>
</organism>
<evidence type="ECO:0000256" key="10">
    <source>
        <dbReference type="ARBA" id="ARBA00023136"/>
    </source>
</evidence>
<comment type="catalytic activity">
    <reaction evidence="12">
        <text>K(+)(in) = K(+)(out)</text>
        <dbReference type="Rhea" id="RHEA:29463"/>
        <dbReference type="ChEBI" id="CHEBI:29103"/>
    </reaction>
</comment>
<evidence type="ECO:0000313" key="14">
    <source>
        <dbReference type="EMBL" id="CDO18370.1"/>
    </source>
</evidence>
<evidence type="ECO:0000256" key="7">
    <source>
        <dbReference type="ARBA" id="ARBA00022958"/>
    </source>
</evidence>
<keyword evidence="5 13" id="KW-0812">Transmembrane</keyword>
<feature type="transmembrane region" description="Helical" evidence="13">
    <location>
        <begin position="46"/>
        <end position="64"/>
    </location>
</feature>
<dbReference type="PANTHER" id="PTHR31462:SF5">
    <property type="entry name" value="ENDOSOMAL_LYSOSOMAL PROTON CHANNEL TMEM175"/>
    <property type="match status" value="1"/>
</dbReference>
<comment type="similarity">
    <text evidence="2">Belongs to the TMEM175 family.</text>
</comment>
<comment type="subcellular location">
    <subcellularLocation>
        <location evidence="1">Membrane</location>
        <topology evidence="1">Multi-pass membrane protein</topology>
    </subcellularLocation>
</comment>
<evidence type="ECO:0000313" key="15">
    <source>
        <dbReference type="Proteomes" id="UP000027584"/>
    </source>
</evidence>
<dbReference type="Pfam" id="PF06736">
    <property type="entry name" value="TMEM175"/>
    <property type="match status" value="1"/>
</dbReference>
<comment type="caution">
    <text evidence="14">The sequence shown here is derived from an EMBL/GenBank/DDBJ whole genome shotgun (WGS) entry which is preliminary data.</text>
</comment>
<keyword evidence="8 13" id="KW-1133">Transmembrane helix</keyword>
<proteinExistence type="inferred from homology"/>
<evidence type="ECO:0000256" key="1">
    <source>
        <dbReference type="ARBA" id="ARBA00004141"/>
    </source>
</evidence>
<evidence type="ECO:0000256" key="8">
    <source>
        <dbReference type="ARBA" id="ARBA00022989"/>
    </source>
</evidence>
<evidence type="ECO:0000256" key="12">
    <source>
        <dbReference type="ARBA" id="ARBA00034430"/>
    </source>
</evidence>
<dbReference type="Proteomes" id="UP000027584">
    <property type="component" value="Unassembled WGS sequence"/>
</dbReference>
<dbReference type="EMBL" id="CCBC010000181">
    <property type="protein sequence ID" value="CDO18370.1"/>
    <property type="molecule type" value="Genomic_DNA"/>
</dbReference>
<evidence type="ECO:0000256" key="13">
    <source>
        <dbReference type="SAM" id="Phobius"/>
    </source>
</evidence>
<evidence type="ECO:0000256" key="3">
    <source>
        <dbReference type="ARBA" id="ARBA00022448"/>
    </source>
</evidence>
<evidence type="ECO:0000256" key="6">
    <source>
        <dbReference type="ARBA" id="ARBA00022826"/>
    </source>
</evidence>
<evidence type="ECO:0000256" key="2">
    <source>
        <dbReference type="ARBA" id="ARBA00006920"/>
    </source>
</evidence>
<keyword evidence="11" id="KW-0407">Ion channel</keyword>
<dbReference type="GO" id="GO:0015252">
    <property type="term" value="F:proton channel activity"/>
    <property type="evidence" value="ECO:0007669"/>
    <property type="project" value="InterPro"/>
</dbReference>
<sequence>MSEMSKERLVAFTDAVLAIIMTILVLELERPSELTWSALWELKTNFFAYTISFFWLGTMWVNMHRAWDNVEKINNHLVWISMLLLFFSSFFPYTTSLVASDFNSSVAQIFYGVIVMLVSFTNIWMYSELAKVSTTDEAEATARSHNNWMRWDIVIKVIGMLLSMTVFPQAMMWAVLFTAVVIVVPRSIR</sequence>
<feature type="transmembrane region" description="Helical" evidence="13">
    <location>
        <begin position="76"/>
        <end position="94"/>
    </location>
</feature>
<keyword evidence="7" id="KW-0630">Potassium</keyword>
<dbReference type="AlphaFoldDB" id="A0A060RI16"/>
<evidence type="ECO:0000256" key="11">
    <source>
        <dbReference type="ARBA" id="ARBA00023303"/>
    </source>
</evidence>
<evidence type="ECO:0000256" key="5">
    <source>
        <dbReference type="ARBA" id="ARBA00022692"/>
    </source>
</evidence>
<feature type="transmembrane region" description="Helical" evidence="13">
    <location>
        <begin position="9"/>
        <end position="26"/>
    </location>
</feature>
<dbReference type="GO" id="GO:0005267">
    <property type="term" value="F:potassium channel activity"/>
    <property type="evidence" value="ECO:0007669"/>
    <property type="project" value="UniProtKB-KW"/>
</dbReference>
<protein>
    <submittedName>
        <fullName evidence="14">Predicted membrane protein</fullName>
    </submittedName>
</protein>